<dbReference type="InterPro" id="IPR036390">
    <property type="entry name" value="WH_DNA-bd_sf"/>
</dbReference>
<proteinExistence type="predicted"/>
<dbReference type="Proteomes" id="UP000502665">
    <property type="component" value="Chromosome"/>
</dbReference>
<dbReference type="EMBL" id="CP049838">
    <property type="protein sequence ID" value="QJT05683.1"/>
    <property type="molecule type" value="Genomic_DNA"/>
</dbReference>
<sequence length="150" mass="15528">MTDTAPPVGGRTIGLAHYAGRAVLERVLARHGATFQEQITLRAAVTADGPLERGALVERVTDALKTEAADVHATVDGLLAAGLLAADGPLVRPTDAGRELFAVVGAETGEISARIYAGIPPEDLAATGRVLARVTERAEAELAELTRAAR</sequence>
<name>A0A6M4XC73_9ACTN</name>
<gene>
    <name evidence="1" type="ORF">G9272_39620</name>
</gene>
<organism evidence="1 2">
    <name type="scientific">Streptomyces asoensis</name>
    <dbReference type="NCBI Taxonomy" id="249586"/>
    <lineage>
        <taxon>Bacteria</taxon>
        <taxon>Bacillati</taxon>
        <taxon>Actinomycetota</taxon>
        <taxon>Actinomycetes</taxon>
        <taxon>Kitasatosporales</taxon>
        <taxon>Streptomycetaceae</taxon>
        <taxon>Streptomyces</taxon>
    </lineage>
</organism>
<protein>
    <submittedName>
        <fullName evidence="1">MarR family transcriptional regulator</fullName>
    </submittedName>
</protein>
<dbReference type="RefSeq" id="WP_171401000.1">
    <property type="nucleotide sequence ID" value="NZ_CP049838.1"/>
</dbReference>
<keyword evidence="2" id="KW-1185">Reference proteome</keyword>
<accession>A0A6M4XC73</accession>
<dbReference type="SUPFAM" id="SSF46785">
    <property type="entry name" value="Winged helix' DNA-binding domain"/>
    <property type="match status" value="1"/>
</dbReference>
<evidence type="ECO:0000313" key="1">
    <source>
        <dbReference type="EMBL" id="QJT05683.1"/>
    </source>
</evidence>
<dbReference type="Gene3D" id="1.10.10.10">
    <property type="entry name" value="Winged helix-like DNA-binding domain superfamily/Winged helix DNA-binding domain"/>
    <property type="match status" value="1"/>
</dbReference>
<reference evidence="1" key="1">
    <citation type="submission" date="2020-03" db="EMBL/GenBank/DDBJ databases">
        <title>Molecular networking-based the target discovery of potent antiproliferative macrolactams: 5/6/7/16 polycyclic ansamycins and glycosylated trienomycin from Streptomyces cacaoi subsp. asoensis.</title>
        <authorList>
            <person name="Liu L.-L."/>
        </authorList>
    </citation>
    <scope>NUCLEOTIDE SEQUENCE [LARGE SCALE GENOMIC DNA]</scope>
    <source>
        <strain evidence="1">H2S5</strain>
    </source>
</reference>
<evidence type="ECO:0000313" key="2">
    <source>
        <dbReference type="Proteomes" id="UP000502665"/>
    </source>
</evidence>
<dbReference type="AlphaFoldDB" id="A0A6M4XC73"/>
<dbReference type="InterPro" id="IPR036388">
    <property type="entry name" value="WH-like_DNA-bd_sf"/>
</dbReference>